<proteinExistence type="predicted"/>
<dbReference type="Proteomes" id="UP000499080">
    <property type="component" value="Unassembled WGS sequence"/>
</dbReference>
<dbReference type="AlphaFoldDB" id="A0A4Y2QKR0"/>
<evidence type="ECO:0000313" key="2">
    <source>
        <dbReference type="Proteomes" id="UP000499080"/>
    </source>
</evidence>
<gene>
    <name evidence="1" type="ORF">AVEN_274984_1</name>
</gene>
<feature type="non-terminal residue" evidence="1">
    <location>
        <position position="41"/>
    </location>
</feature>
<dbReference type="EMBL" id="BGPR01221696">
    <property type="protein sequence ID" value="GBN63883.1"/>
    <property type="molecule type" value="Genomic_DNA"/>
</dbReference>
<evidence type="ECO:0000313" key="1">
    <source>
        <dbReference type="EMBL" id="GBN63883.1"/>
    </source>
</evidence>
<accession>A0A4Y2QKR0</accession>
<organism evidence="1 2">
    <name type="scientific">Araneus ventricosus</name>
    <name type="common">Orbweaver spider</name>
    <name type="synonym">Epeira ventricosa</name>
    <dbReference type="NCBI Taxonomy" id="182803"/>
    <lineage>
        <taxon>Eukaryota</taxon>
        <taxon>Metazoa</taxon>
        <taxon>Ecdysozoa</taxon>
        <taxon>Arthropoda</taxon>
        <taxon>Chelicerata</taxon>
        <taxon>Arachnida</taxon>
        <taxon>Araneae</taxon>
        <taxon>Araneomorphae</taxon>
        <taxon>Entelegynae</taxon>
        <taxon>Araneoidea</taxon>
        <taxon>Araneidae</taxon>
        <taxon>Araneus</taxon>
    </lineage>
</organism>
<sequence>MLQALPTKLHGERSSSNNIKNNFAIPVVTSKKQMFPLVEIM</sequence>
<name>A0A4Y2QKR0_ARAVE</name>
<reference evidence="1 2" key="1">
    <citation type="journal article" date="2019" name="Sci. Rep.">
        <title>Orb-weaving spider Araneus ventricosus genome elucidates the spidroin gene catalogue.</title>
        <authorList>
            <person name="Kono N."/>
            <person name="Nakamura H."/>
            <person name="Ohtoshi R."/>
            <person name="Moran D.A.P."/>
            <person name="Shinohara A."/>
            <person name="Yoshida Y."/>
            <person name="Fujiwara M."/>
            <person name="Mori M."/>
            <person name="Tomita M."/>
            <person name="Arakawa K."/>
        </authorList>
    </citation>
    <scope>NUCLEOTIDE SEQUENCE [LARGE SCALE GENOMIC DNA]</scope>
</reference>
<protein>
    <submittedName>
        <fullName evidence="1">Uncharacterized protein</fullName>
    </submittedName>
</protein>
<comment type="caution">
    <text evidence="1">The sequence shown here is derived from an EMBL/GenBank/DDBJ whole genome shotgun (WGS) entry which is preliminary data.</text>
</comment>
<keyword evidence="2" id="KW-1185">Reference proteome</keyword>